<gene>
    <name evidence="3" type="ORF">B0T14DRAFT_64967</name>
</gene>
<dbReference type="Pfam" id="PF05192">
    <property type="entry name" value="MutS_III"/>
    <property type="match status" value="1"/>
</dbReference>
<proteinExistence type="inferred from homology"/>
<dbReference type="PANTHER" id="PTHR11361">
    <property type="entry name" value="DNA MISMATCH REPAIR PROTEIN MUTS FAMILY MEMBER"/>
    <property type="match status" value="1"/>
</dbReference>
<organism evidence="3 4">
    <name type="scientific">Immersiella caudata</name>
    <dbReference type="NCBI Taxonomy" id="314043"/>
    <lineage>
        <taxon>Eukaryota</taxon>
        <taxon>Fungi</taxon>
        <taxon>Dikarya</taxon>
        <taxon>Ascomycota</taxon>
        <taxon>Pezizomycotina</taxon>
        <taxon>Sordariomycetes</taxon>
        <taxon>Sordariomycetidae</taxon>
        <taxon>Sordariales</taxon>
        <taxon>Lasiosphaeriaceae</taxon>
        <taxon>Immersiella</taxon>
    </lineage>
</organism>
<name>A0AA39XG48_9PEZI</name>
<protein>
    <recommendedName>
        <fullName evidence="2">DNA mismatch repair protein MutS core domain-containing protein</fullName>
    </recommendedName>
</protein>
<dbReference type="GO" id="GO:0030983">
    <property type="term" value="F:mismatched DNA binding"/>
    <property type="evidence" value="ECO:0007669"/>
    <property type="project" value="InterPro"/>
</dbReference>
<dbReference type="PANTHER" id="PTHR11361:SF20">
    <property type="entry name" value="MUTS PROTEIN HOMOLOG 5"/>
    <property type="match status" value="1"/>
</dbReference>
<keyword evidence="4" id="KW-1185">Reference proteome</keyword>
<evidence type="ECO:0000256" key="1">
    <source>
        <dbReference type="ARBA" id="ARBA00006271"/>
    </source>
</evidence>
<dbReference type="EMBL" id="JAULSU010000001">
    <property type="protein sequence ID" value="KAK0633361.1"/>
    <property type="molecule type" value="Genomic_DNA"/>
</dbReference>
<dbReference type="InterPro" id="IPR045076">
    <property type="entry name" value="MutS"/>
</dbReference>
<dbReference type="InterPro" id="IPR036187">
    <property type="entry name" value="DNA_mismatch_repair_MutS_sf"/>
</dbReference>
<dbReference type="GO" id="GO:0005634">
    <property type="term" value="C:nucleus"/>
    <property type="evidence" value="ECO:0007669"/>
    <property type="project" value="TreeGrafter"/>
</dbReference>
<evidence type="ECO:0000313" key="3">
    <source>
        <dbReference type="EMBL" id="KAK0633361.1"/>
    </source>
</evidence>
<evidence type="ECO:0000313" key="4">
    <source>
        <dbReference type="Proteomes" id="UP001175000"/>
    </source>
</evidence>
<dbReference type="Gene3D" id="1.10.1420.10">
    <property type="match status" value="1"/>
</dbReference>
<dbReference type="SUPFAM" id="SSF48334">
    <property type="entry name" value="DNA repair protein MutS, domain III"/>
    <property type="match status" value="1"/>
</dbReference>
<dbReference type="AlphaFoldDB" id="A0AA39XG48"/>
<feature type="domain" description="DNA mismatch repair protein MutS core" evidence="2">
    <location>
        <begin position="14"/>
        <end position="126"/>
    </location>
</feature>
<accession>A0AA39XG48</accession>
<dbReference type="GO" id="GO:0006298">
    <property type="term" value="P:mismatch repair"/>
    <property type="evidence" value="ECO:0007669"/>
    <property type="project" value="InterPro"/>
</dbReference>
<sequence length="155" mass="17474">MNTPDDTMLVGADALVSLQIIQAELHPNPHLQYSSNSGSKSKENLSVYGLLQALACTAQGKLRLRQMLFHPTTEIGTIKSRQQAISVLLRPENEEIVVATRKLLRKVKNTKSLLRYVRMGVDRIRGQLSIRTGEWRALLRFVIVSVEIREAIRSL</sequence>
<evidence type="ECO:0000259" key="2">
    <source>
        <dbReference type="Pfam" id="PF05192"/>
    </source>
</evidence>
<dbReference type="GO" id="GO:0005524">
    <property type="term" value="F:ATP binding"/>
    <property type="evidence" value="ECO:0007669"/>
    <property type="project" value="InterPro"/>
</dbReference>
<comment type="similarity">
    <text evidence="1">Belongs to the DNA mismatch repair MutS family.</text>
</comment>
<dbReference type="GO" id="GO:0051026">
    <property type="term" value="P:chiasma assembly"/>
    <property type="evidence" value="ECO:0007669"/>
    <property type="project" value="TreeGrafter"/>
</dbReference>
<dbReference type="Proteomes" id="UP001175000">
    <property type="component" value="Unassembled WGS sequence"/>
</dbReference>
<comment type="caution">
    <text evidence="3">The sequence shown here is derived from an EMBL/GenBank/DDBJ whole genome shotgun (WGS) entry which is preliminary data.</text>
</comment>
<dbReference type="InterPro" id="IPR007696">
    <property type="entry name" value="DNA_mismatch_repair_MutS_core"/>
</dbReference>
<dbReference type="GO" id="GO:0140664">
    <property type="term" value="F:ATP-dependent DNA damage sensor activity"/>
    <property type="evidence" value="ECO:0007669"/>
    <property type="project" value="InterPro"/>
</dbReference>
<reference evidence="3" key="1">
    <citation type="submission" date="2023-06" db="EMBL/GenBank/DDBJ databases">
        <title>Genome-scale phylogeny and comparative genomics of the fungal order Sordariales.</title>
        <authorList>
            <consortium name="Lawrence Berkeley National Laboratory"/>
            <person name="Hensen N."/>
            <person name="Bonometti L."/>
            <person name="Westerberg I."/>
            <person name="Brannstrom I.O."/>
            <person name="Guillou S."/>
            <person name="Cros-Aarteil S."/>
            <person name="Calhoun S."/>
            <person name="Haridas S."/>
            <person name="Kuo A."/>
            <person name="Mondo S."/>
            <person name="Pangilinan J."/>
            <person name="Riley R."/>
            <person name="Labutti K."/>
            <person name="Andreopoulos B."/>
            <person name="Lipzen A."/>
            <person name="Chen C."/>
            <person name="Yanf M."/>
            <person name="Daum C."/>
            <person name="Ng V."/>
            <person name="Clum A."/>
            <person name="Steindorff A."/>
            <person name="Ohm R."/>
            <person name="Martin F."/>
            <person name="Silar P."/>
            <person name="Natvig D."/>
            <person name="Lalanne C."/>
            <person name="Gautier V."/>
            <person name="Ament-Velasquez S.L."/>
            <person name="Kruys A."/>
            <person name="Hutchinson M.I."/>
            <person name="Powell A.J."/>
            <person name="Barry K."/>
            <person name="Miller A.N."/>
            <person name="Grigoriev I.V."/>
            <person name="Debuchy R."/>
            <person name="Gladieux P."/>
            <person name="Thoren M.H."/>
            <person name="Johannesson H."/>
        </authorList>
    </citation>
    <scope>NUCLEOTIDE SEQUENCE</scope>
    <source>
        <strain evidence="3">CBS 606.72</strain>
    </source>
</reference>